<protein>
    <submittedName>
        <fullName evidence="1">Uncharacterized protein</fullName>
    </submittedName>
</protein>
<dbReference type="PANTHER" id="PTHR11051:SF8">
    <property type="entry name" value="PROTEIN-GLUCOSYLGALACTOSYLHYDROXYLYSINE GLUCOSIDASE"/>
    <property type="match status" value="1"/>
</dbReference>
<gene>
    <name evidence="1" type="ORF">GSONMT00062809001</name>
</gene>
<name>A0A060XYQ2_ONCMY</name>
<dbReference type="PANTHER" id="PTHR11051">
    <property type="entry name" value="GLYCOSYL HYDROLASE-RELATED"/>
    <property type="match status" value="1"/>
</dbReference>
<dbReference type="PaxDb" id="8022-A0A060XYQ2"/>
<proteinExistence type="predicted"/>
<dbReference type="GO" id="GO:0005975">
    <property type="term" value="P:carbohydrate metabolic process"/>
    <property type="evidence" value="ECO:0007669"/>
    <property type="project" value="TreeGrafter"/>
</dbReference>
<organism evidence="1 2">
    <name type="scientific">Oncorhynchus mykiss</name>
    <name type="common">Rainbow trout</name>
    <name type="synonym">Salmo gairdneri</name>
    <dbReference type="NCBI Taxonomy" id="8022"/>
    <lineage>
        <taxon>Eukaryota</taxon>
        <taxon>Metazoa</taxon>
        <taxon>Chordata</taxon>
        <taxon>Craniata</taxon>
        <taxon>Vertebrata</taxon>
        <taxon>Euteleostomi</taxon>
        <taxon>Actinopterygii</taxon>
        <taxon>Neopterygii</taxon>
        <taxon>Teleostei</taxon>
        <taxon>Protacanthopterygii</taxon>
        <taxon>Salmoniformes</taxon>
        <taxon>Salmonidae</taxon>
        <taxon>Salmoninae</taxon>
        <taxon>Oncorhynchus</taxon>
    </lineage>
</organism>
<accession>A0A060XYQ2</accession>
<reference evidence="1" key="2">
    <citation type="submission" date="2014-03" db="EMBL/GenBank/DDBJ databases">
        <authorList>
            <person name="Genoscope - CEA"/>
        </authorList>
    </citation>
    <scope>NUCLEOTIDE SEQUENCE</scope>
</reference>
<evidence type="ECO:0000313" key="2">
    <source>
        <dbReference type="Proteomes" id="UP000193380"/>
    </source>
</evidence>
<dbReference type="GO" id="GO:0005829">
    <property type="term" value="C:cytosol"/>
    <property type="evidence" value="ECO:0007669"/>
    <property type="project" value="TreeGrafter"/>
</dbReference>
<dbReference type="AlphaFoldDB" id="A0A060XYQ2"/>
<reference evidence="1" key="1">
    <citation type="journal article" date="2014" name="Nat. Commun.">
        <title>The rainbow trout genome provides novel insights into evolution after whole-genome duplication in vertebrates.</title>
        <authorList>
            <person name="Berthelot C."/>
            <person name="Brunet F."/>
            <person name="Chalopin D."/>
            <person name="Juanchich A."/>
            <person name="Bernard M."/>
            <person name="Noel B."/>
            <person name="Bento P."/>
            <person name="Da Silva C."/>
            <person name="Labadie K."/>
            <person name="Alberti A."/>
            <person name="Aury J.M."/>
            <person name="Louis A."/>
            <person name="Dehais P."/>
            <person name="Bardou P."/>
            <person name="Montfort J."/>
            <person name="Klopp C."/>
            <person name="Cabau C."/>
            <person name="Gaspin C."/>
            <person name="Thorgaard G.H."/>
            <person name="Boussaha M."/>
            <person name="Quillet E."/>
            <person name="Guyomard R."/>
            <person name="Galiana D."/>
            <person name="Bobe J."/>
            <person name="Volff J.N."/>
            <person name="Genet C."/>
            <person name="Wincker P."/>
            <person name="Jaillon O."/>
            <person name="Roest Crollius H."/>
            <person name="Guiguen Y."/>
        </authorList>
    </citation>
    <scope>NUCLEOTIDE SEQUENCE [LARGE SCALE GENOMIC DNA]</scope>
</reference>
<dbReference type="EMBL" id="FR905903">
    <property type="protein sequence ID" value="CDQ82075.1"/>
    <property type="molecule type" value="Genomic_DNA"/>
</dbReference>
<dbReference type="Proteomes" id="UP000193380">
    <property type="component" value="Unassembled WGS sequence"/>
</dbReference>
<sequence>MDLDEVEKAGHLQHSYSLDTHTGIFTHSLRTVSVIASQSLYTHRHHPNLLVMEVLLIRQGTSREPITIKLDSRFTPQSDDIVFHSEPDYKGAR</sequence>
<dbReference type="STRING" id="8022.A0A060XYQ2"/>
<evidence type="ECO:0000313" key="1">
    <source>
        <dbReference type="EMBL" id="CDQ82075.1"/>
    </source>
</evidence>
<dbReference type="GO" id="GO:0047402">
    <property type="term" value="F:protein-glucosylgalactosylhydroxylysine glucosidase activity"/>
    <property type="evidence" value="ECO:0007669"/>
    <property type="project" value="TreeGrafter"/>
</dbReference>